<protein>
    <submittedName>
        <fullName evidence="1">Uncharacterized protein</fullName>
    </submittedName>
</protein>
<evidence type="ECO:0000313" key="2">
    <source>
        <dbReference type="Proteomes" id="UP000664835"/>
    </source>
</evidence>
<dbReference type="Proteomes" id="UP000664835">
    <property type="component" value="Unassembled WGS sequence"/>
</dbReference>
<dbReference type="RefSeq" id="WP_208147942.1">
    <property type="nucleotide sequence ID" value="NZ_JAGETV010000004.1"/>
</dbReference>
<evidence type="ECO:0000313" key="1">
    <source>
        <dbReference type="EMBL" id="MBO1926600.1"/>
    </source>
</evidence>
<sequence length="201" mass="23114">MFKSVISITIAVTAIFLWPYLGKAYAAEIIAPKEAKFLGMQVATMDLQTVRQQLWQIGGFKISRSTRYQHNIDKYFPKTRLKDSYKLTFHYNDLGKVTRFTRVYRPYSNVTDNDNTLLTTRQLANELASIFGGAKIERKGYGGFRSYLSYSWEDDVVKIRIDRIGGHPLGDVFVEYKLKQNDPYAAQSLIETQIPNFVMGI</sequence>
<keyword evidence="2" id="KW-1185">Reference proteome</keyword>
<organism evidence="1 2">
    <name type="scientific">Thiomicrorhabdus marina</name>
    <dbReference type="NCBI Taxonomy" id="2818442"/>
    <lineage>
        <taxon>Bacteria</taxon>
        <taxon>Pseudomonadati</taxon>
        <taxon>Pseudomonadota</taxon>
        <taxon>Gammaproteobacteria</taxon>
        <taxon>Thiotrichales</taxon>
        <taxon>Piscirickettsiaceae</taxon>
        <taxon>Thiomicrorhabdus</taxon>
    </lineage>
</organism>
<reference evidence="1 2" key="1">
    <citation type="submission" date="2021-03" db="EMBL/GenBank/DDBJ databases">
        <title>Thiomicrorhabdus sp.nov.,novel sulfur-oxidizing bacteria isolated from coastal sediment.</title>
        <authorList>
            <person name="Liu X."/>
        </authorList>
    </citation>
    <scope>NUCLEOTIDE SEQUENCE [LARGE SCALE GENOMIC DNA]</scope>
    <source>
        <strain evidence="1 2">6S2-11</strain>
    </source>
</reference>
<dbReference type="EMBL" id="JAGETV010000004">
    <property type="protein sequence ID" value="MBO1926600.1"/>
    <property type="molecule type" value="Genomic_DNA"/>
</dbReference>
<gene>
    <name evidence="1" type="ORF">J3998_03340</name>
</gene>
<accession>A0ABS3Q2P1</accession>
<comment type="caution">
    <text evidence="1">The sequence shown here is derived from an EMBL/GenBank/DDBJ whole genome shotgun (WGS) entry which is preliminary data.</text>
</comment>
<proteinExistence type="predicted"/>
<name>A0ABS3Q2P1_9GAMM</name>